<accession>A0A8H6V339</accession>
<proteinExistence type="predicted"/>
<reference evidence="1" key="1">
    <citation type="submission" date="2020-06" db="EMBL/GenBank/DDBJ databases">
        <title>Draft genome sequences of strains closely related to Aspergillus parafelis and Aspergillus hiratsukae.</title>
        <authorList>
            <person name="Dos Santos R.A.C."/>
            <person name="Rivero-Menendez O."/>
            <person name="Steenwyk J.L."/>
            <person name="Mead M.E."/>
            <person name="Goldman G.H."/>
            <person name="Alastruey-Izquierdo A."/>
            <person name="Rokas A."/>
        </authorList>
    </citation>
    <scope>NUCLEOTIDE SEQUENCE</scope>
    <source>
        <strain evidence="1">CNM-CM5623</strain>
    </source>
</reference>
<sequence length="424" mass="47843">MNVSLPLALHLRSPITFDWDTKQRLKPGTRFKEGFSLNEFFFINEHSARDESTVLFANILRPIFDHQDWSQLYAFFTKRYSDKEGSLDAKIRTVNSPDKGSTLTEPAVICIKTDPSSVGLPKDLISLLGTANITCRSGMVGADTQPCAIGPAISFACGPGAYMDLTYAGQRAGEYSKYRYVDGKLEGTANSEYQVVAEPIETTKKGGRGRYWAEWARLWTAIAEWVWEHESEVRALDDLPEHSFKWDLSAEDKRSFDTCGKVPREYLNTDAINAADAIRDVFVQLAHEPRRFQGIEWDFLDIGVLQEVQDAFHARFGMKTPNPAVNRGDLLRQVVRDGSVAYDGYSQAYDEVSPMAIKHCPESFLGRSWETWLLAIQGGDVVVVKTIFQALWAVLLLSHIPVHIKIIKPGEKFPKYRDSETVYI</sequence>
<protein>
    <submittedName>
        <fullName evidence="1">Uncharacterized protein</fullName>
    </submittedName>
</protein>
<evidence type="ECO:0000313" key="1">
    <source>
        <dbReference type="EMBL" id="KAF7172145.1"/>
    </source>
</evidence>
<name>A0A8H6V339_9EURO</name>
<evidence type="ECO:0000313" key="2">
    <source>
        <dbReference type="Proteomes" id="UP000654922"/>
    </source>
</evidence>
<dbReference type="AlphaFoldDB" id="A0A8H6V339"/>
<dbReference type="EMBL" id="JACBAE010001152">
    <property type="protein sequence ID" value="KAF7172145.1"/>
    <property type="molecule type" value="Genomic_DNA"/>
</dbReference>
<comment type="caution">
    <text evidence="1">The sequence shown here is derived from an EMBL/GenBank/DDBJ whole genome shotgun (WGS) entry which is preliminary data.</text>
</comment>
<dbReference type="Proteomes" id="UP000654922">
    <property type="component" value="Unassembled WGS sequence"/>
</dbReference>
<organism evidence="1 2">
    <name type="scientific">Aspergillus felis</name>
    <dbReference type="NCBI Taxonomy" id="1287682"/>
    <lineage>
        <taxon>Eukaryota</taxon>
        <taxon>Fungi</taxon>
        <taxon>Dikarya</taxon>
        <taxon>Ascomycota</taxon>
        <taxon>Pezizomycotina</taxon>
        <taxon>Eurotiomycetes</taxon>
        <taxon>Eurotiomycetidae</taxon>
        <taxon>Eurotiales</taxon>
        <taxon>Aspergillaceae</taxon>
        <taxon>Aspergillus</taxon>
        <taxon>Aspergillus subgen. Fumigati</taxon>
    </lineage>
</organism>
<gene>
    <name evidence="1" type="ORF">CNMCM5623_004399</name>
</gene>
<dbReference type="OrthoDB" id="5149166at2759"/>